<protein>
    <submittedName>
        <fullName evidence="1">Uncharacterized protein</fullName>
    </submittedName>
</protein>
<evidence type="ECO:0000313" key="1">
    <source>
        <dbReference type="EMBL" id="EAY81524.1"/>
    </source>
</evidence>
<reference evidence="1 2" key="1">
    <citation type="journal article" date="2005" name="PLoS Biol.">
        <title>The genomes of Oryza sativa: a history of duplications.</title>
        <authorList>
            <person name="Yu J."/>
            <person name="Wang J."/>
            <person name="Lin W."/>
            <person name="Li S."/>
            <person name="Li H."/>
            <person name="Zhou J."/>
            <person name="Ni P."/>
            <person name="Dong W."/>
            <person name="Hu S."/>
            <person name="Zeng C."/>
            <person name="Zhang J."/>
            <person name="Zhang Y."/>
            <person name="Li R."/>
            <person name="Xu Z."/>
            <person name="Li S."/>
            <person name="Li X."/>
            <person name="Zheng H."/>
            <person name="Cong L."/>
            <person name="Lin L."/>
            <person name="Yin J."/>
            <person name="Geng J."/>
            <person name="Li G."/>
            <person name="Shi J."/>
            <person name="Liu J."/>
            <person name="Lv H."/>
            <person name="Li J."/>
            <person name="Wang J."/>
            <person name="Deng Y."/>
            <person name="Ran L."/>
            <person name="Shi X."/>
            <person name="Wang X."/>
            <person name="Wu Q."/>
            <person name="Li C."/>
            <person name="Ren X."/>
            <person name="Wang J."/>
            <person name="Wang X."/>
            <person name="Li D."/>
            <person name="Liu D."/>
            <person name="Zhang X."/>
            <person name="Ji Z."/>
            <person name="Zhao W."/>
            <person name="Sun Y."/>
            <person name="Zhang Z."/>
            <person name="Bao J."/>
            <person name="Han Y."/>
            <person name="Dong L."/>
            <person name="Ji J."/>
            <person name="Chen P."/>
            <person name="Wu S."/>
            <person name="Liu J."/>
            <person name="Xiao Y."/>
            <person name="Bu D."/>
            <person name="Tan J."/>
            <person name="Yang L."/>
            <person name="Ye C."/>
            <person name="Zhang J."/>
            <person name="Xu J."/>
            <person name="Zhou Y."/>
            <person name="Yu Y."/>
            <person name="Zhang B."/>
            <person name="Zhuang S."/>
            <person name="Wei H."/>
            <person name="Liu B."/>
            <person name="Lei M."/>
            <person name="Yu H."/>
            <person name="Li Y."/>
            <person name="Xu H."/>
            <person name="Wei S."/>
            <person name="He X."/>
            <person name="Fang L."/>
            <person name="Zhang Z."/>
            <person name="Zhang Y."/>
            <person name="Huang X."/>
            <person name="Su Z."/>
            <person name="Tong W."/>
            <person name="Li J."/>
            <person name="Tong Z."/>
            <person name="Li S."/>
            <person name="Ye J."/>
            <person name="Wang L."/>
            <person name="Fang L."/>
            <person name="Lei T."/>
            <person name="Chen C."/>
            <person name="Chen H."/>
            <person name="Xu Z."/>
            <person name="Li H."/>
            <person name="Huang H."/>
            <person name="Zhang F."/>
            <person name="Xu H."/>
            <person name="Li N."/>
            <person name="Zhao C."/>
            <person name="Li S."/>
            <person name="Dong L."/>
            <person name="Huang Y."/>
            <person name="Li L."/>
            <person name="Xi Y."/>
            <person name="Qi Q."/>
            <person name="Li W."/>
            <person name="Zhang B."/>
            <person name="Hu W."/>
            <person name="Zhang Y."/>
            <person name="Tian X."/>
            <person name="Jiao Y."/>
            <person name="Liang X."/>
            <person name="Jin J."/>
            <person name="Gao L."/>
            <person name="Zheng W."/>
            <person name="Hao B."/>
            <person name="Liu S."/>
            <person name="Wang W."/>
            <person name="Yuan L."/>
            <person name="Cao M."/>
            <person name="McDermott J."/>
            <person name="Samudrala R."/>
            <person name="Wang J."/>
            <person name="Wong G.K."/>
            <person name="Yang H."/>
        </authorList>
    </citation>
    <scope>NUCLEOTIDE SEQUENCE [LARGE SCALE GENOMIC DNA]</scope>
    <source>
        <strain evidence="2">cv. 93-11</strain>
    </source>
</reference>
<dbReference type="EMBL" id="CM000136">
    <property type="protein sequence ID" value="EAY81524.1"/>
    <property type="molecule type" value="Genomic_DNA"/>
</dbReference>
<keyword evidence="2" id="KW-1185">Reference proteome</keyword>
<gene>
    <name evidence="1" type="ORF">OsI_36695</name>
</gene>
<dbReference type="Proteomes" id="UP000007015">
    <property type="component" value="Chromosome 11"/>
</dbReference>
<accession>A2ZFZ0</accession>
<dbReference type="HOGENOM" id="CLU_2578083_0_0_1"/>
<name>A2ZFZ0_ORYSI</name>
<organism evidence="1 2">
    <name type="scientific">Oryza sativa subsp. indica</name>
    <name type="common">Rice</name>
    <dbReference type="NCBI Taxonomy" id="39946"/>
    <lineage>
        <taxon>Eukaryota</taxon>
        <taxon>Viridiplantae</taxon>
        <taxon>Streptophyta</taxon>
        <taxon>Embryophyta</taxon>
        <taxon>Tracheophyta</taxon>
        <taxon>Spermatophyta</taxon>
        <taxon>Magnoliopsida</taxon>
        <taxon>Liliopsida</taxon>
        <taxon>Poales</taxon>
        <taxon>Poaceae</taxon>
        <taxon>BOP clade</taxon>
        <taxon>Oryzoideae</taxon>
        <taxon>Oryzeae</taxon>
        <taxon>Oryzinae</taxon>
        <taxon>Oryza</taxon>
        <taxon>Oryza sativa</taxon>
    </lineage>
</organism>
<dbReference type="Gramene" id="BGIOSGA033700-TA">
    <property type="protein sequence ID" value="BGIOSGA033700-PA"/>
    <property type="gene ID" value="BGIOSGA033700"/>
</dbReference>
<sequence>MEPAPRNTSTDCIGQGNVHDTSFTMTIWELHVILELKAWPQRWSSKASALTVGKEQALRGGNVIEHHGKTFLLSSRDRDES</sequence>
<proteinExistence type="predicted"/>
<evidence type="ECO:0000313" key="2">
    <source>
        <dbReference type="Proteomes" id="UP000007015"/>
    </source>
</evidence>
<dbReference type="AlphaFoldDB" id="A2ZFZ0"/>